<feature type="compositionally biased region" description="Polar residues" evidence="1">
    <location>
        <begin position="209"/>
        <end position="223"/>
    </location>
</feature>
<feature type="compositionally biased region" description="Basic and acidic residues" evidence="1">
    <location>
        <begin position="21"/>
        <end position="31"/>
    </location>
</feature>
<feature type="compositionally biased region" description="Basic and acidic residues" evidence="1">
    <location>
        <begin position="236"/>
        <end position="248"/>
    </location>
</feature>
<evidence type="ECO:0000256" key="1">
    <source>
        <dbReference type="SAM" id="MobiDB-lite"/>
    </source>
</evidence>
<sequence>MKTENFPRGQSAGPEGSLVEIPDHGERRQEVCHIGAPLQREIEAPAAEAGQSSDYKKPHAPHLLPVMEPVKPSSDPQLKDGRKEMPFTSALPIVVPDAPRLATQQRQVQKTKGNGSSAVPGEPDTCEGEPRAPSPGDPRPTQAFPAVEPFKRTASAKLSEARTDPRSPSASPDNESDGARVGSRQVDEEGSRPLCTLPAVELRKKPAGSTLQEEQAKELNTTHAFPVVEPDAVCTETRRSEELEDTRAGHAFPPVASGKQNTGA</sequence>
<gene>
    <name evidence="2" type="ORF">DPX39_100022700</name>
</gene>
<feature type="region of interest" description="Disordered" evidence="1">
    <location>
        <begin position="1"/>
        <end position="264"/>
    </location>
</feature>
<reference evidence="2" key="1">
    <citation type="submission" date="2018-09" db="EMBL/GenBank/DDBJ databases">
        <title>whole genome sequence of T. equiperdum IVM-t1 strain.</title>
        <authorList>
            <person name="Suganuma K."/>
        </authorList>
    </citation>
    <scope>NUCLEOTIDE SEQUENCE [LARGE SCALE GENOMIC DNA]</scope>
    <source>
        <strain evidence="2">IVM-t1</strain>
    </source>
</reference>
<dbReference type="Proteomes" id="UP000266743">
    <property type="component" value="Chromosome 10"/>
</dbReference>
<feature type="compositionally biased region" description="Polar residues" evidence="1">
    <location>
        <begin position="102"/>
        <end position="117"/>
    </location>
</feature>
<evidence type="ECO:0000313" key="2">
    <source>
        <dbReference type="EMBL" id="RHW68693.1"/>
    </source>
</evidence>
<dbReference type="AlphaFoldDB" id="A0A3L6KWD4"/>
<dbReference type="EMBL" id="QSBY01000010">
    <property type="protein sequence ID" value="RHW68693.1"/>
    <property type="molecule type" value="Genomic_DNA"/>
</dbReference>
<organism evidence="2">
    <name type="scientific">Trypanosoma brucei equiperdum</name>
    <dbReference type="NCBI Taxonomy" id="630700"/>
    <lineage>
        <taxon>Eukaryota</taxon>
        <taxon>Discoba</taxon>
        <taxon>Euglenozoa</taxon>
        <taxon>Kinetoplastea</taxon>
        <taxon>Metakinetoplastina</taxon>
        <taxon>Trypanosomatida</taxon>
        <taxon>Trypanosomatidae</taxon>
        <taxon>Trypanosoma</taxon>
    </lineage>
</organism>
<name>A0A3L6KWD4_9TRYP</name>
<accession>A0A3L6KWD4</accession>
<comment type="caution">
    <text evidence="2">The sequence shown here is derived from an EMBL/GenBank/DDBJ whole genome shotgun (WGS) entry which is preliminary data.</text>
</comment>
<proteinExistence type="predicted"/>
<protein>
    <submittedName>
        <fullName evidence="2">Uncharacterized protein</fullName>
    </submittedName>
</protein>